<evidence type="ECO:0000313" key="1">
    <source>
        <dbReference type="EMBL" id="ABX26294.1"/>
    </source>
</evidence>
<organism evidence="1">
    <name type="scientific">Norovirus Hu/GII/Sinaloa/Mexico/NV23/2007</name>
    <dbReference type="NCBI Taxonomy" id="481867"/>
    <lineage>
        <taxon>Viruses</taxon>
        <taxon>Riboviria</taxon>
        <taxon>Orthornavirae</taxon>
        <taxon>Pisuviricota</taxon>
        <taxon>Pisoniviricetes</taxon>
        <taxon>Picornavirales</taxon>
        <taxon>Caliciviridae</taxon>
        <taxon>Norovirus</taxon>
        <taxon>Norovirus norwalkense</taxon>
        <taxon>Norwalk virus</taxon>
    </lineage>
</organism>
<keyword evidence="1" id="KW-0696">RNA-directed RNA polymerase</keyword>
<protein>
    <submittedName>
        <fullName evidence="1">Truncated RNA-dependent RNA polymerase</fullName>
    </submittedName>
</protein>
<sequence length="34" mass="3748">FTQRAVLAAVLEIMVKFSPEFQFGSGSRGRPSFS</sequence>
<keyword evidence="1" id="KW-0808">Transferase</keyword>
<feature type="non-terminal residue" evidence="1">
    <location>
        <position position="1"/>
    </location>
</feature>
<dbReference type="EMBL" id="EU169446">
    <property type="protein sequence ID" value="ABX26294.1"/>
    <property type="molecule type" value="Genomic_RNA"/>
</dbReference>
<name>A9LJ39_NORV</name>
<reference evidence="1" key="1">
    <citation type="journal article" date="2010" name="Food Environ Virol">
        <title>Norovirus Contamination of Bell Pepper from Handling During Harvesting and Packing.</title>
        <authorList>
            <person name="Leon-Felix J."/>
            <person name="Martinez-Bustillos R.A."/>
            <person name="Baez-Sanudo M."/>
            <person name="Peraza-Garay F."/>
            <person name="Chaidez C."/>
        </authorList>
    </citation>
    <scope>NUCLEOTIDE SEQUENCE</scope>
    <source>
        <strain evidence="1">Hu/GII/Sinaloa/Mexico/NV23/2007</strain>
    </source>
</reference>
<proteinExistence type="predicted"/>
<keyword evidence="1" id="KW-0548">Nucleotidyltransferase</keyword>
<dbReference type="GO" id="GO:0003968">
    <property type="term" value="F:RNA-directed RNA polymerase activity"/>
    <property type="evidence" value="ECO:0007669"/>
    <property type="project" value="UniProtKB-KW"/>
</dbReference>
<accession>A9LJ39</accession>